<dbReference type="GO" id="GO:0016020">
    <property type="term" value="C:membrane"/>
    <property type="evidence" value="ECO:0007669"/>
    <property type="project" value="UniProtKB-SubCell"/>
</dbReference>
<keyword evidence="9" id="KW-1185">Reference proteome</keyword>
<accession>A0A6M0RDT2</accession>
<feature type="coiled-coil region" evidence="5">
    <location>
        <begin position="190"/>
        <end position="332"/>
    </location>
</feature>
<name>A0A6M0RDT2_9CLOT</name>
<dbReference type="PANTHER" id="PTHR43077:SF10">
    <property type="entry name" value="TRANSPORT PERMEASE PROTEIN"/>
    <property type="match status" value="1"/>
</dbReference>
<gene>
    <name evidence="8" type="ORF">FDF74_11315</name>
</gene>
<dbReference type="InterPro" id="IPR017501">
    <property type="entry name" value="Phage_infect_YhgE_C"/>
</dbReference>
<sequence length="722" mass="80589">MKKVFEVFIKDLKNIFKNWAAIIIFLGLCVLPSLYAWVNIKACWDPYANTGNLPVAVINNDEGTNFKGKEINVGENIVNGLKKNKSIKWEFVDSWQGNYGLNEGKYYALIEIPHNFSNKLVSLTTTTPVKPNIVYKANEKLNAIATKITNVAKDKVTKEIKTNFIATVNKESFNFLNQLGVKLQINKPEIVQLKDSLDASNNNLDKIKAHINNANSTSKSLSTFLNDSTNNLPKITNEINNLQANISNNKTLILATKDSINNLGNNLKNDINDIKNINNQINLLMTNVKNLNNDYMSSIDKTKVLNEVNTNIDLLNNKIDTYIKDLALLNKEKPNEAINKAIQLAKGLQTLLIKEKSEINRMNTLINNGNSKDNKENINKLIDEISNTNSDTSNKINNAYGNLYSTLLPIINNISNNLNESIQVTNSILESSKVIVPELSALNTYVSTNANLTSGETKKLSTKLDEFQKQLDKLREKTKNLNGKNLDNIINILKKNPNIVSNFISSPIEVKEEEIYATNIFGVALTPFYSVLGIWVGVLLACALLSVESEEYVDGEKLNFIQRHFGKMLLFLFLSCIQTLIVTIGDKVILGVNPENMPLLIGISLLTSLTFTIMIFTLVSLIGNVGKAIAVVIMVFQIAGSAGIYPIQTNPKIFGLLHPLWPFTYAINGFREAIAGPIWGDVMKNVYALLTFCIVFLLLGLLKKPLHKLNEFMEHEFKESGL</sequence>
<feature type="domain" description="ABC-2 type transporter transmembrane" evidence="7">
    <location>
        <begin position="565"/>
        <end position="673"/>
    </location>
</feature>
<protein>
    <submittedName>
        <fullName evidence="8">YhgE/Pip domain-containing protein</fullName>
    </submittedName>
</protein>
<comment type="subcellular location">
    <subcellularLocation>
        <location evidence="1">Membrane</location>
        <topology evidence="1">Multi-pass membrane protein</topology>
    </subcellularLocation>
</comment>
<comment type="caution">
    <text evidence="8">The sequence shown here is derived from an EMBL/GenBank/DDBJ whole genome shotgun (WGS) entry which is preliminary data.</text>
</comment>
<keyword evidence="3 6" id="KW-1133">Transmembrane helix</keyword>
<dbReference type="PANTHER" id="PTHR43077">
    <property type="entry name" value="TRANSPORT PERMEASE YVFS-RELATED"/>
    <property type="match status" value="1"/>
</dbReference>
<evidence type="ECO:0000256" key="4">
    <source>
        <dbReference type="ARBA" id="ARBA00023136"/>
    </source>
</evidence>
<evidence type="ECO:0000313" key="9">
    <source>
        <dbReference type="Proteomes" id="UP000473885"/>
    </source>
</evidence>
<dbReference type="InterPro" id="IPR017500">
    <property type="entry name" value="Phage_infect_YhgE_N"/>
</dbReference>
<reference evidence="8 9" key="1">
    <citation type="submission" date="2019-04" db="EMBL/GenBank/DDBJ databases">
        <title>Genome sequencing of Clostridium botulinum Groups I-IV and Clostridium butyricum.</title>
        <authorList>
            <person name="Brunt J."/>
            <person name="Van Vliet A.H.M."/>
            <person name="Stringer S.C."/>
            <person name="Carter A.T."/>
            <person name="Peck M.W."/>
        </authorList>
    </citation>
    <scope>NUCLEOTIDE SEQUENCE [LARGE SCALE GENOMIC DNA]</scope>
    <source>
        <strain evidence="8 9">IFR 18/094</strain>
    </source>
</reference>
<dbReference type="GO" id="GO:0140359">
    <property type="term" value="F:ABC-type transporter activity"/>
    <property type="evidence" value="ECO:0007669"/>
    <property type="project" value="InterPro"/>
</dbReference>
<dbReference type="Proteomes" id="UP000473885">
    <property type="component" value="Unassembled WGS sequence"/>
</dbReference>
<dbReference type="Pfam" id="PF01061">
    <property type="entry name" value="ABC2_membrane"/>
    <property type="match status" value="1"/>
</dbReference>
<feature type="transmembrane region" description="Helical" evidence="6">
    <location>
        <begin position="568"/>
        <end position="585"/>
    </location>
</feature>
<feature type="transmembrane region" description="Helical" evidence="6">
    <location>
        <begin position="528"/>
        <end position="547"/>
    </location>
</feature>
<feature type="transmembrane region" description="Helical" evidence="6">
    <location>
        <begin position="628"/>
        <end position="647"/>
    </location>
</feature>
<feature type="coiled-coil region" evidence="5">
    <location>
        <begin position="457"/>
        <end position="484"/>
    </location>
</feature>
<evidence type="ECO:0000256" key="2">
    <source>
        <dbReference type="ARBA" id="ARBA00022692"/>
    </source>
</evidence>
<evidence type="ECO:0000256" key="3">
    <source>
        <dbReference type="ARBA" id="ARBA00022989"/>
    </source>
</evidence>
<evidence type="ECO:0000313" key="8">
    <source>
        <dbReference type="EMBL" id="NEZ47769.1"/>
    </source>
</evidence>
<dbReference type="NCBIfam" id="TIGR03061">
    <property type="entry name" value="pip_yhgE_Nterm"/>
    <property type="match status" value="1"/>
</dbReference>
<dbReference type="RefSeq" id="WP_163249659.1">
    <property type="nucleotide sequence ID" value="NZ_SXDP01000012.1"/>
</dbReference>
<feature type="transmembrane region" description="Helical" evidence="6">
    <location>
        <begin position="686"/>
        <end position="702"/>
    </location>
</feature>
<feature type="transmembrane region" description="Helical" evidence="6">
    <location>
        <begin position="597"/>
        <end position="621"/>
    </location>
</feature>
<dbReference type="EMBL" id="SXDP01000012">
    <property type="protein sequence ID" value="NEZ47769.1"/>
    <property type="molecule type" value="Genomic_DNA"/>
</dbReference>
<dbReference type="NCBIfam" id="TIGR03062">
    <property type="entry name" value="pip_yhgE_Cterm"/>
    <property type="match status" value="1"/>
</dbReference>
<dbReference type="InterPro" id="IPR051328">
    <property type="entry name" value="T7SS_ABC-Transporter"/>
</dbReference>
<evidence type="ECO:0000259" key="7">
    <source>
        <dbReference type="Pfam" id="PF01061"/>
    </source>
</evidence>
<evidence type="ECO:0000256" key="6">
    <source>
        <dbReference type="SAM" id="Phobius"/>
    </source>
</evidence>
<evidence type="ECO:0000256" key="5">
    <source>
        <dbReference type="SAM" id="Coils"/>
    </source>
</evidence>
<dbReference type="AlphaFoldDB" id="A0A6M0RDT2"/>
<keyword evidence="2 6" id="KW-0812">Transmembrane</keyword>
<keyword evidence="4 6" id="KW-0472">Membrane</keyword>
<evidence type="ECO:0000256" key="1">
    <source>
        <dbReference type="ARBA" id="ARBA00004141"/>
    </source>
</evidence>
<dbReference type="InterPro" id="IPR013525">
    <property type="entry name" value="ABC2_TM"/>
</dbReference>
<keyword evidence="5" id="KW-0175">Coiled coil</keyword>
<dbReference type="Gene3D" id="3.40.1710.10">
    <property type="entry name" value="abc type-2 transporter like domain"/>
    <property type="match status" value="1"/>
</dbReference>
<organism evidence="8 9">
    <name type="scientific">Clostridium niameyense</name>
    <dbReference type="NCBI Taxonomy" id="1622073"/>
    <lineage>
        <taxon>Bacteria</taxon>
        <taxon>Bacillati</taxon>
        <taxon>Bacillota</taxon>
        <taxon>Clostridia</taxon>
        <taxon>Eubacteriales</taxon>
        <taxon>Clostridiaceae</taxon>
        <taxon>Clostridium</taxon>
    </lineage>
</organism>
<proteinExistence type="predicted"/>